<feature type="transmembrane region" description="Helical" evidence="2">
    <location>
        <begin position="113"/>
        <end position="133"/>
    </location>
</feature>
<dbReference type="EMBL" id="SNYR01000004">
    <property type="protein sequence ID" value="TDQ60403.1"/>
    <property type="molecule type" value="Genomic_DNA"/>
</dbReference>
<keyword evidence="2" id="KW-0472">Membrane</keyword>
<dbReference type="PANTHER" id="PTHR43318">
    <property type="entry name" value="UDP-N-ACETYLGLUCOSAMINE 4,6-DEHYDRATASE"/>
    <property type="match status" value="1"/>
</dbReference>
<sequence length="637" mass="70283">MINKFLTFLFGLNRWTKRTIQVAVDIVLITFSYLLAMMLRLDGIWFAAYPARWTVLLLVIPLSILLFARIGFYRAVIRYIGGQALLTIGTGILVSAAMMLVLSQLLGLQVPRSVPAIYAFIAFILIGGVRFLLRALYFQQRAKLNDNVLIYGAGESGRQLLNALKQGAEYQPVAFIDDAKELHGIEVGGIPVSGPNQIGDLIQKYGVKAILLALPSAPVSARKAIISRLEPFQVQVRTIPGMRDLVSGKADIGDLQTVKPEDLLGRDPIPPNQQLLSANITGKTVLVSGAGGSIGSELCRQILAQQPTRLVLLEVSEYALYRIQDELEAYKKAEQIEIAPVLGSVQNHNRIETILKRFKVDTIYHAAAYKHVPLVEQNVVEGIRNNIFGTETIVKAAIAAQVSSFILISTDKAVRPTNIMGATKRIAELICQAHANQSNKTRFSMVRFGNVLGSSGSVIPRFQRQIDKGGPVTVTHPEINRYFMTIPEAAQLVIQAGAMAKGGEVFVLDMGEPVKIVDLAQRMIRLQGLKPIIAEDVQYTHKQGEIEITFTGLRIGEKLYEELLIGENPTPTSHERIMCAQERFLPLEDLNLLLKALFDACAAYDLPKIRDILQDAQTDYQPNDAIGDVIWLQSKKG</sequence>
<dbReference type="SUPFAM" id="SSF51735">
    <property type="entry name" value="NAD(P)-binding Rossmann-fold domains"/>
    <property type="match status" value="1"/>
</dbReference>
<dbReference type="AlphaFoldDB" id="A0A4R6VCA3"/>
<dbReference type="Pfam" id="PF13727">
    <property type="entry name" value="CoA_binding_3"/>
    <property type="match status" value="1"/>
</dbReference>
<keyword evidence="2" id="KW-1133">Transmembrane helix</keyword>
<evidence type="ECO:0000256" key="2">
    <source>
        <dbReference type="SAM" id="Phobius"/>
    </source>
</evidence>
<dbReference type="CDD" id="cd05237">
    <property type="entry name" value="UDP_invert_4-6DH_SDR_e"/>
    <property type="match status" value="1"/>
</dbReference>
<dbReference type="PANTHER" id="PTHR43318:SF1">
    <property type="entry name" value="POLYSACCHARIDE BIOSYNTHESIS PROTEIN EPSC-RELATED"/>
    <property type="match status" value="1"/>
</dbReference>
<dbReference type="InterPro" id="IPR036291">
    <property type="entry name" value="NAD(P)-bd_dom_sf"/>
</dbReference>
<dbReference type="InterPro" id="IPR051203">
    <property type="entry name" value="Polysaccharide_Synthase-Rel"/>
</dbReference>
<feature type="transmembrane region" description="Helical" evidence="2">
    <location>
        <begin position="84"/>
        <end position="107"/>
    </location>
</feature>
<dbReference type="Proteomes" id="UP000295391">
    <property type="component" value="Unassembled WGS sequence"/>
</dbReference>
<feature type="domain" description="Polysaccharide biosynthesis protein CapD-like" evidence="3">
    <location>
        <begin position="285"/>
        <end position="581"/>
    </location>
</feature>
<feature type="transmembrane region" description="Helical" evidence="2">
    <location>
        <begin position="53"/>
        <end position="72"/>
    </location>
</feature>
<organism evidence="4 5">
    <name type="scientific">Maritalea mobilis</name>
    <dbReference type="NCBI Taxonomy" id="483324"/>
    <lineage>
        <taxon>Bacteria</taxon>
        <taxon>Pseudomonadati</taxon>
        <taxon>Pseudomonadota</taxon>
        <taxon>Alphaproteobacteria</taxon>
        <taxon>Hyphomicrobiales</taxon>
        <taxon>Devosiaceae</taxon>
        <taxon>Maritalea</taxon>
    </lineage>
</organism>
<accession>A0A4R6VCA3</accession>
<dbReference type="RefSeq" id="WP_133573895.1">
    <property type="nucleotide sequence ID" value="NZ_SNYR01000004.1"/>
</dbReference>
<dbReference type="SUPFAM" id="SSF53335">
    <property type="entry name" value="S-adenosyl-L-methionine-dependent methyltransferases"/>
    <property type="match status" value="1"/>
</dbReference>
<dbReference type="InterPro" id="IPR029063">
    <property type="entry name" value="SAM-dependent_MTases_sf"/>
</dbReference>
<keyword evidence="5" id="KW-1185">Reference proteome</keyword>
<feature type="transmembrane region" description="Helical" evidence="2">
    <location>
        <begin position="20"/>
        <end position="41"/>
    </location>
</feature>
<reference evidence="4 5" key="1">
    <citation type="submission" date="2019-03" db="EMBL/GenBank/DDBJ databases">
        <title>Genomic Encyclopedia of Type Strains, Phase III (KMG-III): the genomes of soil and plant-associated and newly described type strains.</title>
        <authorList>
            <person name="Whitman W."/>
        </authorList>
    </citation>
    <scope>NUCLEOTIDE SEQUENCE [LARGE SCALE GENOMIC DNA]</scope>
    <source>
        <strain evidence="4 5">CGMCC 1.7002</strain>
    </source>
</reference>
<keyword evidence="2" id="KW-0812">Transmembrane</keyword>
<comment type="similarity">
    <text evidence="1">Belongs to the polysaccharide synthase family.</text>
</comment>
<dbReference type="OrthoDB" id="9803111at2"/>
<name>A0A4R6VCA3_9HYPH</name>
<evidence type="ECO:0000259" key="3">
    <source>
        <dbReference type="Pfam" id="PF02719"/>
    </source>
</evidence>
<dbReference type="Gene3D" id="3.40.50.720">
    <property type="entry name" value="NAD(P)-binding Rossmann-like Domain"/>
    <property type="match status" value="2"/>
</dbReference>
<evidence type="ECO:0000256" key="1">
    <source>
        <dbReference type="ARBA" id="ARBA00007430"/>
    </source>
</evidence>
<evidence type="ECO:0000313" key="5">
    <source>
        <dbReference type="Proteomes" id="UP000295391"/>
    </source>
</evidence>
<dbReference type="Pfam" id="PF02719">
    <property type="entry name" value="Polysacc_synt_2"/>
    <property type="match status" value="1"/>
</dbReference>
<comment type="caution">
    <text evidence="4">The sequence shown here is derived from an EMBL/GenBank/DDBJ whole genome shotgun (WGS) entry which is preliminary data.</text>
</comment>
<evidence type="ECO:0000313" key="4">
    <source>
        <dbReference type="EMBL" id="TDQ60403.1"/>
    </source>
</evidence>
<proteinExistence type="inferred from homology"/>
<gene>
    <name evidence="4" type="ORF">ATL17_3290</name>
</gene>
<dbReference type="InterPro" id="IPR003869">
    <property type="entry name" value="Polysac_CapD-like"/>
</dbReference>
<protein>
    <submittedName>
        <fullName evidence="4">FlaA1/EpsC-like NDP-sugar epimerase</fullName>
    </submittedName>
</protein>